<comment type="function">
    <text evidence="2 10">Catalyzes the isomerization between 2-isopropylmalate and 3-isopropylmalate, via the formation of 2-isopropylmaleate.</text>
</comment>
<comment type="pathway">
    <text evidence="3 10">Amino-acid biosynthesis; L-leucine biosynthesis; L-leucine from 3-methyl-2-oxobutanoate: step 2/4.</text>
</comment>
<evidence type="ECO:0000259" key="11">
    <source>
        <dbReference type="Pfam" id="PF00694"/>
    </source>
</evidence>
<evidence type="ECO:0000256" key="9">
    <source>
        <dbReference type="ARBA" id="ARBA00023304"/>
    </source>
</evidence>
<evidence type="ECO:0000256" key="1">
    <source>
        <dbReference type="ARBA" id="ARBA00000491"/>
    </source>
</evidence>
<dbReference type="NCBIfam" id="TIGR00171">
    <property type="entry name" value="leuD"/>
    <property type="match status" value="1"/>
</dbReference>
<name>A6GIC7_9BACT</name>
<dbReference type="InterPro" id="IPR050075">
    <property type="entry name" value="LeuD"/>
</dbReference>
<dbReference type="InterPro" id="IPR033940">
    <property type="entry name" value="IPMI_Swivel"/>
</dbReference>
<evidence type="ECO:0000256" key="3">
    <source>
        <dbReference type="ARBA" id="ARBA00004729"/>
    </source>
</evidence>
<dbReference type="Gene3D" id="3.20.19.10">
    <property type="entry name" value="Aconitase, domain 4"/>
    <property type="match status" value="1"/>
</dbReference>
<reference evidence="12 13" key="1">
    <citation type="submission" date="2007-06" db="EMBL/GenBank/DDBJ databases">
        <authorList>
            <person name="Shimkets L."/>
            <person name="Ferriera S."/>
            <person name="Johnson J."/>
            <person name="Kravitz S."/>
            <person name="Beeson K."/>
            <person name="Sutton G."/>
            <person name="Rogers Y.-H."/>
            <person name="Friedman R."/>
            <person name="Frazier M."/>
            <person name="Venter J.C."/>
        </authorList>
    </citation>
    <scope>NUCLEOTIDE SEQUENCE [LARGE SCALE GENOMIC DNA]</scope>
    <source>
        <strain evidence="12 13">SIR-1</strain>
    </source>
</reference>
<dbReference type="FunFam" id="3.20.19.10:FF:000003">
    <property type="entry name" value="3-isopropylmalate dehydratase small subunit"/>
    <property type="match status" value="1"/>
</dbReference>
<dbReference type="PANTHER" id="PTHR43345:SF5">
    <property type="entry name" value="3-ISOPROPYLMALATE DEHYDRATASE SMALL SUBUNIT"/>
    <property type="match status" value="1"/>
</dbReference>
<dbReference type="GO" id="GO:0009316">
    <property type="term" value="C:3-isopropylmalate dehydratase complex"/>
    <property type="evidence" value="ECO:0007669"/>
    <property type="project" value="InterPro"/>
</dbReference>
<dbReference type="InterPro" id="IPR015928">
    <property type="entry name" value="Aconitase/3IPM_dehydase_swvl"/>
</dbReference>
<gene>
    <name evidence="10" type="primary">leuD</name>
    <name evidence="12" type="ORF">PPSIR1_29730</name>
</gene>
<evidence type="ECO:0000256" key="4">
    <source>
        <dbReference type="ARBA" id="ARBA00009845"/>
    </source>
</evidence>
<dbReference type="UniPathway" id="UPA00048">
    <property type="reaction ID" value="UER00071"/>
</dbReference>
<keyword evidence="13" id="KW-1185">Reference proteome</keyword>
<keyword evidence="9 10" id="KW-0100">Branched-chain amino acid biosynthesis</keyword>
<feature type="domain" description="Aconitase A/isopropylmalate dehydratase small subunit swivel" evidence="11">
    <location>
        <begin position="1"/>
        <end position="115"/>
    </location>
</feature>
<evidence type="ECO:0000313" key="12">
    <source>
        <dbReference type="EMBL" id="EDM74380.1"/>
    </source>
</evidence>
<dbReference type="eggNOG" id="COG0066">
    <property type="taxonomic scope" value="Bacteria"/>
</dbReference>
<dbReference type="Pfam" id="PF00694">
    <property type="entry name" value="Aconitase_C"/>
    <property type="match status" value="1"/>
</dbReference>
<evidence type="ECO:0000256" key="2">
    <source>
        <dbReference type="ARBA" id="ARBA00002695"/>
    </source>
</evidence>
<evidence type="ECO:0000256" key="10">
    <source>
        <dbReference type="HAMAP-Rule" id="MF_01031"/>
    </source>
</evidence>
<dbReference type="CDD" id="cd01577">
    <property type="entry name" value="IPMI_Swivel"/>
    <property type="match status" value="1"/>
</dbReference>
<dbReference type="GO" id="GO:0016853">
    <property type="term" value="F:isomerase activity"/>
    <property type="evidence" value="ECO:0007669"/>
    <property type="project" value="UniProtKB-KW"/>
</dbReference>
<dbReference type="EMBL" id="ABCS01000134">
    <property type="protein sequence ID" value="EDM74380.1"/>
    <property type="molecule type" value="Genomic_DNA"/>
</dbReference>
<dbReference type="InterPro" id="IPR004431">
    <property type="entry name" value="3-IsopropMal_deHydase_ssu"/>
</dbReference>
<dbReference type="PANTHER" id="PTHR43345">
    <property type="entry name" value="3-ISOPROPYLMALATE DEHYDRATASE SMALL SUBUNIT 2-RELATED-RELATED"/>
    <property type="match status" value="1"/>
</dbReference>
<evidence type="ECO:0000256" key="5">
    <source>
        <dbReference type="ARBA" id="ARBA00011271"/>
    </source>
</evidence>
<dbReference type="AlphaFoldDB" id="A6GIC7"/>
<evidence type="ECO:0000256" key="7">
    <source>
        <dbReference type="ARBA" id="ARBA00022605"/>
    </source>
</evidence>
<comment type="caution">
    <text evidence="12">The sequence shown here is derived from an EMBL/GenBank/DDBJ whole genome shotgun (WGS) entry which is preliminary data.</text>
</comment>
<sequence length="211" mass="23162">MRAFQTVTGRAMPLPRADVDTDQIIPARHLKRTGRTGLGAFAFEAWRRDPGFVVNDPRYKGAPILITGPNFGCGSSREHAPWALEDLGVRVIVAPSFADIFRLNCARVGLLTVVLGAAEVDALTRRVQDDPSTQLRVNLREQTLRVVVSVVGDIGGSEVHRFEVDPFVKHCLLEGLDAIALSLSHEVELRAHEARRPAWMPRTSRGSGGPR</sequence>
<accession>A6GIC7</accession>
<evidence type="ECO:0000256" key="8">
    <source>
        <dbReference type="ARBA" id="ARBA00023239"/>
    </source>
</evidence>
<comment type="catalytic activity">
    <reaction evidence="1 10">
        <text>(2R,3S)-3-isopropylmalate = (2S)-2-isopropylmalate</text>
        <dbReference type="Rhea" id="RHEA:32287"/>
        <dbReference type="ChEBI" id="CHEBI:1178"/>
        <dbReference type="ChEBI" id="CHEBI:35121"/>
        <dbReference type="EC" id="4.2.1.33"/>
    </reaction>
</comment>
<dbReference type="SUPFAM" id="SSF52016">
    <property type="entry name" value="LeuD/IlvD-like"/>
    <property type="match status" value="1"/>
</dbReference>
<protein>
    <recommendedName>
        <fullName evidence="10">3-isopropylmalate dehydratase small subunit</fullName>
        <ecNumber evidence="10">4.2.1.33</ecNumber>
    </recommendedName>
    <alternativeName>
        <fullName evidence="10">Alpha-IPM isomerase</fullName>
        <shortName evidence="10">IPMI</shortName>
    </alternativeName>
    <alternativeName>
        <fullName evidence="10">Isopropylmalate isomerase</fullName>
    </alternativeName>
</protein>
<keyword evidence="6 10" id="KW-0432">Leucine biosynthesis</keyword>
<keyword evidence="7 10" id="KW-0028">Amino-acid biosynthesis</keyword>
<dbReference type="GO" id="GO:0003861">
    <property type="term" value="F:3-isopropylmalate dehydratase activity"/>
    <property type="evidence" value="ECO:0007669"/>
    <property type="project" value="UniProtKB-UniRule"/>
</dbReference>
<evidence type="ECO:0000313" key="13">
    <source>
        <dbReference type="Proteomes" id="UP000005801"/>
    </source>
</evidence>
<organism evidence="12 13">
    <name type="scientific">Plesiocystis pacifica SIR-1</name>
    <dbReference type="NCBI Taxonomy" id="391625"/>
    <lineage>
        <taxon>Bacteria</taxon>
        <taxon>Pseudomonadati</taxon>
        <taxon>Myxococcota</taxon>
        <taxon>Polyangia</taxon>
        <taxon>Nannocystales</taxon>
        <taxon>Nannocystaceae</taxon>
        <taxon>Plesiocystis</taxon>
    </lineage>
</organism>
<keyword evidence="12" id="KW-0413">Isomerase</keyword>
<dbReference type="HAMAP" id="MF_01031">
    <property type="entry name" value="LeuD_type1"/>
    <property type="match status" value="1"/>
</dbReference>
<dbReference type="STRING" id="391625.PPSIR1_29730"/>
<keyword evidence="8 10" id="KW-0456">Lyase</keyword>
<dbReference type="EC" id="4.2.1.33" evidence="10"/>
<comment type="subunit">
    <text evidence="5 10">Heterodimer of LeuC and LeuD.</text>
</comment>
<dbReference type="InterPro" id="IPR000573">
    <property type="entry name" value="AconitaseA/IPMdHydase_ssu_swvl"/>
</dbReference>
<comment type="similarity">
    <text evidence="4 10">Belongs to the LeuD family. LeuD type 1 subfamily.</text>
</comment>
<evidence type="ECO:0000256" key="6">
    <source>
        <dbReference type="ARBA" id="ARBA00022430"/>
    </source>
</evidence>
<dbReference type="NCBIfam" id="NF002458">
    <property type="entry name" value="PRK01641.1"/>
    <property type="match status" value="1"/>
</dbReference>
<proteinExistence type="inferred from homology"/>
<dbReference type="Proteomes" id="UP000005801">
    <property type="component" value="Unassembled WGS sequence"/>
</dbReference>
<dbReference type="GO" id="GO:0009098">
    <property type="term" value="P:L-leucine biosynthetic process"/>
    <property type="evidence" value="ECO:0007669"/>
    <property type="project" value="UniProtKB-UniRule"/>
</dbReference>
<dbReference type="RefSeq" id="WP_006976463.1">
    <property type="nucleotide sequence ID" value="NZ_ABCS01000134.1"/>
</dbReference>
<dbReference type="OrthoDB" id="9777465at2"/>